<comment type="caution">
    <text evidence="2">The sequence shown here is derived from an EMBL/GenBank/DDBJ whole genome shotgun (WGS) entry which is preliminary data.</text>
</comment>
<gene>
    <name evidence="2" type="ORF">HHI36_001521</name>
</gene>
<proteinExistence type="predicted"/>
<evidence type="ECO:0000256" key="1">
    <source>
        <dbReference type="SAM" id="MobiDB-lite"/>
    </source>
</evidence>
<evidence type="ECO:0000313" key="3">
    <source>
        <dbReference type="Proteomes" id="UP001516400"/>
    </source>
</evidence>
<dbReference type="Proteomes" id="UP001516400">
    <property type="component" value="Unassembled WGS sequence"/>
</dbReference>
<organism evidence="2 3">
    <name type="scientific">Cryptolaemus montrouzieri</name>
    <dbReference type="NCBI Taxonomy" id="559131"/>
    <lineage>
        <taxon>Eukaryota</taxon>
        <taxon>Metazoa</taxon>
        <taxon>Ecdysozoa</taxon>
        <taxon>Arthropoda</taxon>
        <taxon>Hexapoda</taxon>
        <taxon>Insecta</taxon>
        <taxon>Pterygota</taxon>
        <taxon>Neoptera</taxon>
        <taxon>Endopterygota</taxon>
        <taxon>Coleoptera</taxon>
        <taxon>Polyphaga</taxon>
        <taxon>Cucujiformia</taxon>
        <taxon>Coccinelloidea</taxon>
        <taxon>Coccinellidae</taxon>
        <taxon>Scymninae</taxon>
        <taxon>Scymnini</taxon>
        <taxon>Cryptolaemus</taxon>
    </lineage>
</organism>
<feature type="region of interest" description="Disordered" evidence="1">
    <location>
        <begin position="1"/>
        <end position="71"/>
    </location>
</feature>
<keyword evidence="3" id="KW-1185">Reference proteome</keyword>
<feature type="compositionally biased region" description="Acidic residues" evidence="1">
    <location>
        <begin position="48"/>
        <end position="62"/>
    </location>
</feature>
<evidence type="ECO:0000313" key="2">
    <source>
        <dbReference type="EMBL" id="KAL3287035.1"/>
    </source>
</evidence>
<sequence length="71" mass="8102">GPIAFQVPRLEELGLPTKQNKPTIKEPLRVAINNDEEEDQLKRKSQNEGEELVSDDETSNGDDTDKVRRNR</sequence>
<dbReference type="AlphaFoldDB" id="A0ABD2P863"/>
<accession>A0ABD2P863</accession>
<protein>
    <submittedName>
        <fullName evidence="2">Uncharacterized protein</fullName>
    </submittedName>
</protein>
<reference evidence="2 3" key="1">
    <citation type="journal article" date="2021" name="BMC Biol.">
        <title>Horizontally acquired antibacterial genes associated with adaptive radiation of ladybird beetles.</title>
        <authorList>
            <person name="Li H.S."/>
            <person name="Tang X.F."/>
            <person name="Huang Y.H."/>
            <person name="Xu Z.Y."/>
            <person name="Chen M.L."/>
            <person name="Du X.Y."/>
            <person name="Qiu B.Y."/>
            <person name="Chen P.T."/>
            <person name="Zhang W."/>
            <person name="Slipinski A."/>
            <person name="Escalona H.E."/>
            <person name="Waterhouse R.M."/>
            <person name="Zwick A."/>
            <person name="Pang H."/>
        </authorList>
    </citation>
    <scope>NUCLEOTIDE SEQUENCE [LARGE SCALE GENOMIC DNA]</scope>
    <source>
        <strain evidence="2">SYSU2018</strain>
    </source>
</reference>
<name>A0ABD2P863_9CUCU</name>
<dbReference type="EMBL" id="JABFTP020000185">
    <property type="protein sequence ID" value="KAL3287035.1"/>
    <property type="molecule type" value="Genomic_DNA"/>
</dbReference>
<feature type="non-terminal residue" evidence="2">
    <location>
        <position position="1"/>
    </location>
</feature>